<evidence type="ECO:0000313" key="3">
    <source>
        <dbReference type="EMBL" id="MFB9903861.1"/>
    </source>
</evidence>
<dbReference type="Pfam" id="PF04738">
    <property type="entry name" value="Lant_dehydr_N"/>
    <property type="match status" value="1"/>
</dbReference>
<dbReference type="EMBL" id="JBHLZU010000006">
    <property type="protein sequence ID" value="MFB9903861.1"/>
    <property type="molecule type" value="Genomic_DNA"/>
</dbReference>
<dbReference type="InterPro" id="IPR006827">
    <property type="entry name" value="Lant_deHydtase_N"/>
</dbReference>
<dbReference type="Pfam" id="PF14028">
    <property type="entry name" value="Lant_dehydr_C"/>
    <property type="match status" value="1"/>
</dbReference>
<protein>
    <submittedName>
        <fullName evidence="3">Lantibiotic dehydratase</fullName>
    </submittedName>
</protein>
<evidence type="ECO:0000313" key="4">
    <source>
        <dbReference type="Proteomes" id="UP001589693"/>
    </source>
</evidence>
<evidence type="ECO:0000259" key="1">
    <source>
        <dbReference type="Pfam" id="PF04738"/>
    </source>
</evidence>
<proteinExistence type="predicted"/>
<accession>A0ABV5ZSK8</accession>
<feature type="domain" description="Lantibiotic dehydratase N-terminal" evidence="1">
    <location>
        <begin position="46"/>
        <end position="681"/>
    </location>
</feature>
<dbReference type="Proteomes" id="UP001589693">
    <property type="component" value="Unassembled WGS sequence"/>
</dbReference>
<organism evidence="3 4">
    <name type="scientific">Allokutzneria oryzae</name>
    <dbReference type="NCBI Taxonomy" id="1378989"/>
    <lineage>
        <taxon>Bacteria</taxon>
        <taxon>Bacillati</taxon>
        <taxon>Actinomycetota</taxon>
        <taxon>Actinomycetes</taxon>
        <taxon>Pseudonocardiales</taxon>
        <taxon>Pseudonocardiaceae</taxon>
        <taxon>Allokutzneria</taxon>
    </lineage>
</organism>
<feature type="domain" description="Thiopeptide-type bacteriocin biosynthesis" evidence="2">
    <location>
        <begin position="754"/>
        <end position="1006"/>
    </location>
</feature>
<reference evidence="3 4" key="1">
    <citation type="submission" date="2024-09" db="EMBL/GenBank/DDBJ databases">
        <authorList>
            <person name="Sun Q."/>
            <person name="Mori K."/>
        </authorList>
    </citation>
    <scope>NUCLEOTIDE SEQUENCE [LARGE SCALE GENOMIC DNA]</scope>
    <source>
        <strain evidence="3 4">TBRC 7907</strain>
    </source>
</reference>
<gene>
    <name evidence="3" type="ORF">ACFFQA_07915</name>
</gene>
<dbReference type="NCBIfam" id="TIGR03891">
    <property type="entry name" value="thiopep_ocin"/>
    <property type="match status" value="1"/>
</dbReference>
<evidence type="ECO:0000259" key="2">
    <source>
        <dbReference type="Pfam" id="PF14028"/>
    </source>
</evidence>
<sequence length="1017" mass="111992">MSGQVYRAAGFFMLRTPTLPVDEFLSITSGSREDSRRRLRDLAGTPRVRQALHVASPSLTAGLAHLDAESKKSERAYSSLLRYVTRMSTRPTPYGLFSGIGVGNFGSTTSLRLAADPVGRTRTRADVGWLLNLVKHVESGDLDQLRVVVNPMLYRVGDRAVLPFADVHGQADNRLVGFRLTVPAEIALRSAGIPGTTVAEIVQRIVGEVPGATPEKALGLVTQLRDLHVLVSDLRPAMSVALPEQDLLKRLDGLDSTVDIQEGLRTTRVLATAVDDHDGTAPVSVVDELSQHQRAMTPGHTKETFQLDTALALTASELNELVGADAADAAEVLLRINGAPQRPEHIVEYHNAFLERYGVESEIPLLDLLSPERGLDAPSTYTMPPRAFPLPAVPQEHSSRQRDAVMTGLLAGALHRGQHEIELTDDLVERLTAWRPGSSGPRVRPSLDLYAQVAARSREALDAGDYRLVVAPGSMTDGGRTFGRFFDLVDEPALADLQDFARAEESLCPDVVFAELSFVSPHGRGGNVTAHPPIRRYEICVNTSPSVPQEQRIALTDIMVGATAERFYLRSRRLGKEIVVTQGHMLTPVSAPNVCRLLLELSMDGLAPLAGFDWGSAAASPFLPRVRRGRTVLHPAQWSISAGTDIEQWRREWRVPRYVYLVFMDNRLLLDLDHPMCVEELRGELKRTANRVVLHELLPDFDDAWLSDVDGQRYFGEVVVPMLAQDPALTRRSAVPSIVDSPTGERRRQVGDEWLYLKLYSAGTQHDDVISGPLRTLVAELGEAIDRWFYVRYCDPYPHLRLRFRVPDETARPAVMAHCVAWARQLVSAGLAADIALTGYDLELERYGGPEAFDAVEATFEANSAVCAGLVGYLRANPDLSPEAVSVLALHSLYRDWGMDPLTSIHSPGEGVSDRARKRFKGLRPLLCDLLEPWDAHPDPLARKHLDALSTILSGQRDALAAAGARVREVAAAGERRILASLGHMQVNRLLGIDQERERECHELWSLALRMIKGRPA</sequence>
<dbReference type="RefSeq" id="WP_377851018.1">
    <property type="nucleotide sequence ID" value="NZ_JBHLZU010000006.1"/>
</dbReference>
<keyword evidence="4" id="KW-1185">Reference proteome</keyword>
<name>A0ABV5ZSK8_9PSEU</name>
<comment type="caution">
    <text evidence="3">The sequence shown here is derived from an EMBL/GenBank/DDBJ whole genome shotgun (WGS) entry which is preliminary data.</text>
</comment>
<dbReference type="InterPro" id="IPR023809">
    <property type="entry name" value="Thiopep_bacteriocin_synth_dom"/>
</dbReference>